<name>A0A9Q8VBU3_9HYPO</name>
<accession>A0A9Q8VBU3</accession>
<dbReference type="GeneID" id="72067452"/>
<protein>
    <submittedName>
        <fullName evidence="1">Uncharacterized protein</fullName>
    </submittedName>
</protein>
<dbReference type="EMBL" id="CP086357">
    <property type="protein sequence ID" value="UNI19311.1"/>
    <property type="molecule type" value="Genomic_DNA"/>
</dbReference>
<gene>
    <name evidence="1" type="ORF">JDV02_005503</name>
</gene>
<sequence>MVYYYAYLAEFYTEPDPAARKIGVGCVGTREDGRCTFNEFTEYIWKPYPEKADIHRPNVKIFTALEDFPAISIANAFNRIYKWTGPNGIAITYNTDNERIWAGSTDFYDALARVTEPIGTLSKMPIASNDPKAKEISRIVSKGKTCADTLYDLRFKDLEGFRLRAVAIRLGVAGSLIKTNPGRDTLGLVGPWKSWDPGATIQALEDDEKQQHKGHDYAKQNFKDKLNRAITAWANGGQSAINHVRALDAAKSAMQLSC</sequence>
<keyword evidence="2" id="KW-1185">Reference proteome</keyword>
<dbReference type="Proteomes" id="UP000829364">
    <property type="component" value="Chromosome 4"/>
</dbReference>
<evidence type="ECO:0000313" key="2">
    <source>
        <dbReference type="Proteomes" id="UP000829364"/>
    </source>
</evidence>
<evidence type="ECO:0000313" key="1">
    <source>
        <dbReference type="EMBL" id="UNI19311.1"/>
    </source>
</evidence>
<proteinExistence type="predicted"/>
<dbReference type="OrthoDB" id="5030330at2759"/>
<organism evidence="1 2">
    <name type="scientific">Purpureocillium takamizusanense</name>
    <dbReference type="NCBI Taxonomy" id="2060973"/>
    <lineage>
        <taxon>Eukaryota</taxon>
        <taxon>Fungi</taxon>
        <taxon>Dikarya</taxon>
        <taxon>Ascomycota</taxon>
        <taxon>Pezizomycotina</taxon>
        <taxon>Sordariomycetes</taxon>
        <taxon>Hypocreomycetidae</taxon>
        <taxon>Hypocreales</taxon>
        <taxon>Ophiocordycipitaceae</taxon>
        <taxon>Purpureocillium</taxon>
    </lineage>
</organism>
<dbReference type="AlphaFoldDB" id="A0A9Q8VBU3"/>
<reference evidence="1" key="1">
    <citation type="submission" date="2021-11" db="EMBL/GenBank/DDBJ databases">
        <title>Purpureocillium_takamizusanense_genome.</title>
        <authorList>
            <person name="Nguyen N.-H."/>
        </authorList>
    </citation>
    <scope>NUCLEOTIDE SEQUENCE</scope>
    <source>
        <strain evidence="1">PT3</strain>
    </source>
</reference>
<dbReference type="RefSeq" id="XP_047842792.1">
    <property type="nucleotide sequence ID" value="XM_047986809.1"/>
</dbReference>
<dbReference type="KEGG" id="ptkz:JDV02_005503"/>